<proteinExistence type="predicted"/>
<evidence type="ECO:0000256" key="7">
    <source>
        <dbReference type="ARBA" id="ARBA00023170"/>
    </source>
</evidence>
<keyword evidence="6 9" id="KW-0472">Membrane</keyword>
<name>A0A9X6NMP7_HYPEX</name>
<feature type="transmembrane region" description="Helical" evidence="9">
    <location>
        <begin position="46"/>
        <end position="67"/>
    </location>
</feature>
<evidence type="ECO:0000313" key="11">
    <source>
        <dbReference type="EMBL" id="OWA53261.1"/>
    </source>
</evidence>
<evidence type="ECO:0000256" key="6">
    <source>
        <dbReference type="ARBA" id="ARBA00023136"/>
    </source>
</evidence>
<comment type="caution">
    <text evidence="11">The sequence shown here is derived from an EMBL/GenBank/DDBJ whole genome shotgun (WGS) entry which is preliminary data.</text>
</comment>
<evidence type="ECO:0000256" key="2">
    <source>
        <dbReference type="ARBA" id="ARBA00022475"/>
    </source>
</evidence>
<dbReference type="GO" id="GO:0005886">
    <property type="term" value="C:plasma membrane"/>
    <property type="evidence" value="ECO:0007669"/>
    <property type="project" value="UniProtKB-SubCell"/>
</dbReference>
<feature type="transmembrane region" description="Helical" evidence="9">
    <location>
        <begin position="167"/>
        <end position="186"/>
    </location>
</feature>
<feature type="transmembrane region" description="Helical" evidence="9">
    <location>
        <begin position="295"/>
        <end position="315"/>
    </location>
</feature>
<evidence type="ECO:0000259" key="10">
    <source>
        <dbReference type="PROSITE" id="PS50262"/>
    </source>
</evidence>
<evidence type="ECO:0000256" key="9">
    <source>
        <dbReference type="SAM" id="Phobius"/>
    </source>
</evidence>
<dbReference type="Pfam" id="PF10328">
    <property type="entry name" value="7TM_GPCR_Srx"/>
    <property type="match status" value="1"/>
</dbReference>
<feature type="transmembrane region" description="Helical" evidence="9">
    <location>
        <begin position="262"/>
        <end position="283"/>
    </location>
</feature>
<keyword evidence="3 9" id="KW-0812">Transmembrane</keyword>
<dbReference type="InterPro" id="IPR019430">
    <property type="entry name" value="7TM_GPCR_serpentine_rcpt_Srx"/>
</dbReference>
<keyword evidence="12" id="KW-1185">Reference proteome</keyword>
<dbReference type="GO" id="GO:0004930">
    <property type="term" value="F:G protein-coupled receptor activity"/>
    <property type="evidence" value="ECO:0007669"/>
    <property type="project" value="UniProtKB-KW"/>
</dbReference>
<keyword evidence="8" id="KW-0807">Transducer</keyword>
<feature type="transmembrane region" description="Helical" evidence="9">
    <location>
        <begin position="198"/>
        <end position="218"/>
    </location>
</feature>
<reference evidence="12" key="1">
    <citation type="submission" date="2017-01" db="EMBL/GenBank/DDBJ databases">
        <title>Comparative genomics of anhydrobiosis in the tardigrade Hypsibius dujardini.</title>
        <authorList>
            <person name="Yoshida Y."/>
            <person name="Koutsovoulos G."/>
            <person name="Laetsch D."/>
            <person name="Stevens L."/>
            <person name="Kumar S."/>
            <person name="Horikawa D."/>
            <person name="Ishino K."/>
            <person name="Komine S."/>
            <person name="Tomita M."/>
            <person name="Blaxter M."/>
            <person name="Arakawa K."/>
        </authorList>
    </citation>
    <scope>NUCLEOTIDE SEQUENCE [LARGE SCALE GENOMIC DNA]</scope>
    <source>
        <strain evidence="12">Z151</strain>
    </source>
</reference>
<gene>
    <name evidence="11" type="ORF">BV898_17695</name>
</gene>
<dbReference type="AlphaFoldDB" id="A0A9X6NMP7"/>
<dbReference type="PANTHER" id="PTHR24249">
    <property type="entry name" value="HISTAMINE RECEPTOR-RELATED G-PROTEIN COUPLED RECEPTOR"/>
    <property type="match status" value="1"/>
</dbReference>
<evidence type="ECO:0000256" key="1">
    <source>
        <dbReference type="ARBA" id="ARBA00004651"/>
    </source>
</evidence>
<dbReference type="InterPro" id="IPR017452">
    <property type="entry name" value="GPCR_Rhodpsn_7TM"/>
</dbReference>
<feature type="transmembrane region" description="Helical" evidence="9">
    <location>
        <begin position="79"/>
        <end position="102"/>
    </location>
</feature>
<keyword evidence="2" id="KW-1003">Cell membrane</keyword>
<dbReference type="CDD" id="cd00637">
    <property type="entry name" value="7tm_classA_rhodopsin-like"/>
    <property type="match status" value="1"/>
</dbReference>
<evidence type="ECO:0000256" key="3">
    <source>
        <dbReference type="ARBA" id="ARBA00022692"/>
    </source>
</evidence>
<evidence type="ECO:0000256" key="8">
    <source>
        <dbReference type="ARBA" id="ARBA00023224"/>
    </source>
</evidence>
<accession>A0A9X6NMP7</accession>
<dbReference type="EMBL" id="MTYJ01000311">
    <property type="protein sequence ID" value="OWA53261.1"/>
    <property type="molecule type" value="Genomic_DNA"/>
</dbReference>
<keyword evidence="4 9" id="KW-1133">Transmembrane helix</keyword>
<dbReference type="Proteomes" id="UP000192578">
    <property type="component" value="Unassembled WGS sequence"/>
</dbReference>
<sequence>MSIVKQFNLSLTGNNTVLTDRYCITPYNASTPKVSHPDPAVMAWKFLTGIVCAIGVVSNLLVLIILLKNPALRKGAGRLVAHLLMCHLVLCAAIFPTVLHYVDRASNAAITGIPVDCQACRYRHPFHVTFNALVNWSEALLALNRLTAVLFPVCYRSLMRGMVQYSGLTLVWLNALYFGVAISAVIKTDTLVSLLSYFYGPFALTTVAAVVIIGKIIISKRALRSGKVESSLKPGEVLAVVSPETSHPNAATMSKRQKRISLMMLVCFLFNLISQLPQCLLTLLGVSSRYPKVTLYIWLLALVQYAATPVIFLTVNKDYQSKAKTLYALLMKRSVGVRHVPDQGSRSVKFRVGNPSALDSAV</sequence>
<comment type="subcellular location">
    <subcellularLocation>
        <location evidence="1">Cell membrane</location>
        <topology evidence="1">Multi-pass membrane protein</topology>
    </subcellularLocation>
</comment>
<keyword evidence="5" id="KW-0297">G-protein coupled receptor</keyword>
<dbReference type="InterPro" id="IPR050569">
    <property type="entry name" value="TAAR"/>
</dbReference>
<feature type="domain" description="G-protein coupled receptors family 1 profile" evidence="10">
    <location>
        <begin position="58"/>
        <end position="312"/>
    </location>
</feature>
<evidence type="ECO:0000256" key="4">
    <source>
        <dbReference type="ARBA" id="ARBA00022989"/>
    </source>
</evidence>
<dbReference type="Gene3D" id="1.20.1070.10">
    <property type="entry name" value="Rhodopsin 7-helix transmembrane proteins"/>
    <property type="match status" value="1"/>
</dbReference>
<evidence type="ECO:0000313" key="12">
    <source>
        <dbReference type="Proteomes" id="UP000192578"/>
    </source>
</evidence>
<dbReference type="PROSITE" id="PS50262">
    <property type="entry name" value="G_PROTEIN_RECEP_F1_2"/>
    <property type="match status" value="1"/>
</dbReference>
<organism evidence="11 12">
    <name type="scientific">Hypsibius exemplaris</name>
    <name type="common">Freshwater tardigrade</name>
    <dbReference type="NCBI Taxonomy" id="2072580"/>
    <lineage>
        <taxon>Eukaryota</taxon>
        <taxon>Metazoa</taxon>
        <taxon>Ecdysozoa</taxon>
        <taxon>Tardigrada</taxon>
        <taxon>Eutardigrada</taxon>
        <taxon>Parachela</taxon>
        <taxon>Hypsibioidea</taxon>
        <taxon>Hypsibiidae</taxon>
        <taxon>Hypsibius</taxon>
    </lineage>
</organism>
<protein>
    <recommendedName>
        <fullName evidence="10">G-protein coupled receptors family 1 profile domain-containing protein</fullName>
    </recommendedName>
</protein>
<keyword evidence="7" id="KW-0675">Receptor</keyword>
<evidence type="ECO:0000256" key="5">
    <source>
        <dbReference type="ARBA" id="ARBA00023040"/>
    </source>
</evidence>
<dbReference type="SUPFAM" id="SSF81321">
    <property type="entry name" value="Family A G protein-coupled receptor-like"/>
    <property type="match status" value="1"/>
</dbReference>